<dbReference type="InterPro" id="IPR025620">
    <property type="entry name" value="YlaH"/>
</dbReference>
<accession>A0A0A5G1U2</accession>
<organism evidence="2 3">
    <name type="scientific">Pontibacillus marinus BH030004 = DSM 16465</name>
    <dbReference type="NCBI Taxonomy" id="1385511"/>
    <lineage>
        <taxon>Bacteria</taxon>
        <taxon>Bacillati</taxon>
        <taxon>Bacillota</taxon>
        <taxon>Bacilli</taxon>
        <taxon>Bacillales</taxon>
        <taxon>Bacillaceae</taxon>
        <taxon>Pontibacillus</taxon>
    </lineage>
</organism>
<dbReference type="eggNOG" id="ENOG5032VEZ">
    <property type="taxonomic scope" value="Bacteria"/>
</dbReference>
<feature type="transmembrane region" description="Helical" evidence="1">
    <location>
        <begin position="27"/>
        <end position="48"/>
    </location>
</feature>
<proteinExistence type="predicted"/>
<reference evidence="2 3" key="1">
    <citation type="submission" date="2013-08" db="EMBL/GenBank/DDBJ databases">
        <authorList>
            <person name="Huang J."/>
            <person name="Wang G."/>
        </authorList>
    </citation>
    <scope>NUCLEOTIDE SEQUENCE [LARGE SCALE GENOMIC DNA]</scope>
    <source>
        <strain evidence="2 3">BH030004</strain>
    </source>
</reference>
<sequence>MSVADSPITSFLFRNVNLNDESDVGQAIRAAIILYFIILALAIVTYKLGFAKKLPVLKSAVIYVVLALGCMMLTVLAVFGLPIAEGLVVSSLILGIYRFRLHNERKDREA</sequence>
<keyword evidence="1" id="KW-1133">Transmembrane helix</keyword>
<dbReference type="Proteomes" id="UP000030403">
    <property type="component" value="Unassembled WGS sequence"/>
</dbReference>
<dbReference type="STRING" id="1385511.GCA_000425225_02843"/>
<evidence type="ECO:0000313" key="3">
    <source>
        <dbReference type="Proteomes" id="UP000030403"/>
    </source>
</evidence>
<dbReference type="EMBL" id="AVPF01000044">
    <property type="protein sequence ID" value="KGX85108.1"/>
    <property type="molecule type" value="Genomic_DNA"/>
</dbReference>
<keyword evidence="1" id="KW-0812">Transmembrane</keyword>
<evidence type="ECO:0008006" key="4">
    <source>
        <dbReference type="Google" id="ProtNLM"/>
    </source>
</evidence>
<feature type="transmembrane region" description="Helical" evidence="1">
    <location>
        <begin position="60"/>
        <end position="77"/>
    </location>
</feature>
<dbReference type="AlphaFoldDB" id="A0A0A5G1U2"/>
<comment type="caution">
    <text evidence="2">The sequence shown here is derived from an EMBL/GenBank/DDBJ whole genome shotgun (WGS) entry which is preliminary data.</text>
</comment>
<keyword evidence="1" id="KW-0472">Membrane</keyword>
<name>A0A0A5G1U2_9BACI</name>
<evidence type="ECO:0000256" key="1">
    <source>
        <dbReference type="SAM" id="Phobius"/>
    </source>
</evidence>
<dbReference type="OrthoDB" id="2680377at2"/>
<protein>
    <recommendedName>
        <fullName evidence="4">YlaH-like protein</fullName>
    </recommendedName>
</protein>
<gene>
    <name evidence="2" type="ORF">N783_15335</name>
</gene>
<keyword evidence="3" id="KW-1185">Reference proteome</keyword>
<dbReference type="RefSeq" id="WP_051255085.1">
    <property type="nucleotide sequence ID" value="NZ_AULJ01000035.1"/>
</dbReference>
<evidence type="ECO:0000313" key="2">
    <source>
        <dbReference type="EMBL" id="KGX85108.1"/>
    </source>
</evidence>
<dbReference type="Pfam" id="PF14036">
    <property type="entry name" value="YlaH"/>
    <property type="match status" value="1"/>
</dbReference>